<organism evidence="1">
    <name type="scientific">Siphoviridae sp. ctfW121</name>
    <dbReference type="NCBI Taxonomy" id="2826413"/>
    <lineage>
        <taxon>Viruses</taxon>
        <taxon>Duplodnaviria</taxon>
        <taxon>Heunggongvirae</taxon>
        <taxon>Uroviricota</taxon>
        <taxon>Caudoviricetes</taxon>
    </lineage>
</organism>
<accession>A0A8S5N890</accession>
<reference evidence="1" key="1">
    <citation type="journal article" date="2021" name="Proc. Natl. Acad. Sci. U.S.A.">
        <title>A Catalog of Tens of Thousands of Viruses from Human Metagenomes Reveals Hidden Associations with Chronic Diseases.</title>
        <authorList>
            <person name="Tisza M.J."/>
            <person name="Buck C.B."/>
        </authorList>
    </citation>
    <scope>NUCLEOTIDE SEQUENCE</scope>
    <source>
        <strain evidence="1">CtfW121</strain>
    </source>
</reference>
<protein>
    <submittedName>
        <fullName evidence="1">Uncharacterized protein</fullName>
    </submittedName>
</protein>
<name>A0A8S5N890_9CAUD</name>
<sequence length="60" mass="7143">MKKTDAKEIARDILQEALAVAYYKIDEERYSEEEQDLISECLAKEAERILKLVNREYITY</sequence>
<proteinExistence type="predicted"/>
<dbReference type="EMBL" id="BK015096">
    <property type="protein sequence ID" value="DAD90881.1"/>
    <property type="molecule type" value="Genomic_DNA"/>
</dbReference>
<evidence type="ECO:0000313" key="1">
    <source>
        <dbReference type="EMBL" id="DAD90881.1"/>
    </source>
</evidence>